<dbReference type="AlphaFoldDB" id="A0A9D1JH71"/>
<dbReference type="GO" id="GO:0003677">
    <property type="term" value="F:DNA binding"/>
    <property type="evidence" value="ECO:0007669"/>
    <property type="project" value="UniProtKB-KW"/>
</dbReference>
<dbReference type="SMART" id="SM00530">
    <property type="entry name" value="HTH_XRE"/>
    <property type="match status" value="1"/>
</dbReference>
<dbReference type="Pfam" id="PF01381">
    <property type="entry name" value="HTH_3"/>
    <property type="match status" value="1"/>
</dbReference>
<protein>
    <submittedName>
        <fullName evidence="3">Helix-turn-helix transcriptional regulator</fullName>
    </submittedName>
</protein>
<comment type="caution">
    <text evidence="3">The sequence shown here is derived from an EMBL/GenBank/DDBJ whole genome shotgun (WGS) entry which is preliminary data.</text>
</comment>
<dbReference type="EMBL" id="DVIR01000011">
    <property type="protein sequence ID" value="HIS24031.1"/>
    <property type="molecule type" value="Genomic_DNA"/>
</dbReference>
<dbReference type="InterPro" id="IPR001387">
    <property type="entry name" value="Cro/C1-type_HTH"/>
</dbReference>
<dbReference type="Gene3D" id="1.10.260.40">
    <property type="entry name" value="lambda repressor-like DNA-binding domains"/>
    <property type="match status" value="1"/>
</dbReference>
<proteinExistence type="predicted"/>
<dbReference type="PROSITE" id="PS50943">
    <property type="entry name" value="HTH_CROC1"/>
    <property type="match status" value="1"/>
</dbReference>
<evidence type="ECO:0000256" key="1">
    <source>
        <dbReference type="ARBA" id="ARBA00023125"/>
    </source>
</evidence>
<evidence type="ECO:0000313" key="4">
    <source>
        <dbReference type="Proteomes" id="UP000823982"/>
    </source>
</evidence>
<dbReference type="SUPFAM" id="SSF47413">
    <property type="entry name" value="lambda repressor-like DNA-binding domains"/>
    <property type="match status" value="1"/>
</dbReference>
<evidence type="ECO:0000313" key="3">
    <source>
        <dbReference type="EMBL" id="HIS24031.1"/>
    </source>
</evidence>
<dbReference type="PANTHER" id="PTHR46558">
    <property type="entry name" value="TRACRIPTIONAL REGULATORY PROTEIN-RELATED-RELATED"/>
    <property type="match status" value="1"/>
</dbReference>
<dbReference type="CDD" id="cd00093">
    <property type="entry name" value="HTH_XRE"/>
    <property type="match status" value="1"/>
</dbReference>
<dbReference type="InterPro" id="IPR010982">
    <property type="entry name" value="Lambda_DNA-bd_dom_sf"/>
</dbReference>
<organism evidence="3 4">
    <name type="scientific">Candidatus Faeciplasma gallinarum</name>
    <dbReference type="NCBI Taxonomy" id="2840799"/>
    <lineage>
        <taxon>Bacteria</taxon>
        <taxon>Bacillati</taxon>
        <taxon>Bacillota</taxon>
        <taxon>Clostridia</taxon>
        <taxon>Eubacteriales</taxon>
        <taxon>Oscillospiraceae</taxon>
        <taxon>Oscillospiraceae incertae sedis</taxon>
        <taxon>Candidatus Faeciplasma</taxon>
    </lineage>
</organism>
<dbReference type="PANTHER" id="PTHR46558:SF11">
    <property type="entry name" value="HTH-TYPE TRANSCRIPTIONAL REGULATOR XRE"/>
    <property type="match status" value="1"/>
</dbReference>
<feature type="domain" description="HTH cro/C1-type" evidence="2">
    <location>
        <begin position="7"/>
        <end position="61"/>
    </location>
</feature>
<sequence length="128" mass="14553">MDLGKQIKALRQSRGLTQEQLAEKMDVSVQTISRWEKSVNYPDITMLPILASFFNVTTDYLLCVNENNGDKSDAKLLKTVETFEVKSRKDAQAMVECLKKCSRPALKDYSITEENSKVLLVVTRVYAE</sequence>
<dbReference type="Proteomes" id="UP000823982">
    <property type="component" value="Unassembled WGS sequence"/>
</dbReference>
<name>A0A9D1JH71_9FIRM</name>
<reference evidence="3" key="2">
    <citation type="journal article" date="2021" name="PeerJ">
        <title>Extensive microbial diversity within the chicken gut microbiome revealed by metagenomics and culture.</title>
        <authorList>
            <person name="Gilroy R."/>
            <person name="Ravi A."/>
            <person name="Getino M."/>
            <person name="Pursley I."/>
            <person name="Horton D.L."/>
            <person name="Alikhan N.F."/>
            <person name="Baker D."/>
            <person name="Gharbi K."/>
            <person name="Hall N."/>
            <person name="Watson M."/>
            <person name="Adriaenssens E.M."/>
            <person name="Foster-Nyarko E."/>
            <person name="Jarju S."/>
            <person name="Secka A."/>
            <person name="Antonio M."/>
            <person name="Oren A."/>
            <person name="Chaudhuri R.R."/>
            <person name="La Ragione R."/>
            <person name="Hildebrand F."/>
            <person name="Pallen M.J."/>
        </authorList>
    </citation>
    <scope>NUCLEOTIDE SEQUENCE</scope>
    <source>
        <strain evidence="3">CHK157-1446</strain>
    </source>
</reference>
<gene>
    <name evidence="3" type="ORF">IAD01_01305</name>
</gene>
<reference evidence="3" key="1">
    <citation type="submission" date="2020-10" db="EMBL/GenBank/DDBJ databases">
        <authorList>
            <person name="Gilroy R."/>
        </authorList>
    </citation>
    <scope>NUCLEOTIDE SEQUENCE</scope>
    <source>
        <strain evidence="3">CHK157-1446</strain>
    </source>
</reference>
<keyword evidence="1" id="KW-0238">DNA-binding</keyword>
<accession>A0A9D1JH71</accession>
<evidence type="ECO:0000259" key="2">
    <source>
        <dbReference type="PROSITE" id="PS50943"/>
    </source>
</evidence>